<comment type="caution">
    <text evidence="1">The sequence shown here is derived from an EMBL/GenBank/DDBJ whole genome shotgun (WGS) entry which is preliminary data.</text>
</comment>
<protein>
    <recommendedName>
        <fullName evidence="3">Serine protease</fullName>
    </recommendedName>
</protein>
<accession>A0A9E1GMF4</accession>
<gene>
    <name evidence="1" type="ORF">KH315_12760</name>
</gene>
<evidence type="ECO:0008006" key="3">
    <source>
        <dbReference type="Google" id="ProtNLM"/>
    </source>
</evidence>
<evidence type="ECO:0000313" key="2">
    <source>
        <dbReference type="Proteomes" id="UP000811365"/>
    </source>
</evidence>
<organism evidence="1 2">
    <name type="scientific">Faecalibacterium prausnitzii</name>
    <dbReference type="NCBI Taxonomy" id="853"/>
    <lineage>
        <taxon>Bacteria</taxon>
        <taxon>Bacillati</taxon>
        <taxon>Bacillota</taxon>
        <taxon>Clostridia</taxon>
        <taxon>Eubacteriales</taxon>
        <taxon>Oscillospiraceae</taxon>
        <taxon>Faecalibacterium</taxon>
    </lineage>
</organism>
<dbReference type="EMBL" id="JAGZYH010000063">
    <property type="protein sequence ID" value="MBS6623013.1"/>
    <property type="molecule type" value="Genomic_DNA"/>
</dbReference>
<dbReference type="Proteomes" id="UP000811365">
    <property type="component" value="Unassembled WGS sequence"/>
</dbReference>
<dbReference type="SUPFAM" id="SSF50494">
    <property type="entry name" value="Trypsin-like serine proteases"/>
    <property type="match status" value="1"/>
</dbReference>
<proteinExistence type="predicted"/>
<name>A0A9E1GMF4_9FIRM</name>
<dbReference type="InterPro" id="IPR009003">
    <property type="entry name" value="Peptidase_S1_PA"/>
</dbReference>
<sequence length="479" mass="53581">MDSAEVGKYIESVAVRIGFHDGGSLAGTGVLYTLQTQNRAVVLTAGHVLQRALAKSHSCPAVLSVWSESGAKDIFLELADSSNDKAANIHYCPGFMIDSGKYIFDAAIIEVPWSDWMQDIPEIHFGEAKISAQVKLMGFPKSTDSEATPTDWTRGRMSLSAEIPTSADNDKEKAFKFRYTSPNSYPIERDDLMSGYSGSGLFLCDAARPKLIGLVSQSYGSDNVGNVAWAVSSYALKLLLTEYGLVLKESEFENGLSTLAEGYPERPGIFLQDTVEKLHLSEKHLNKTHQEQLFPNDFPCNMGKRCGKYWKGRAITAVYIWLINGEVPGSWENVKIEIQTSTEKIPVNLEFLCADEKDEIAGVLRTLIAKGGFSENHFQNQTLFFLNSKDVLAGMREISRRRCSNIIKNIVRQDYKRERERQNMFHVTKGDPGEVSIAIISLDSFRALLEELSYDMVDECLTDEIVRPAIQKKLKELWE</sequence>
<dbReference type="AlphaFoldDB" id="A0A9E1GMF4"/>
<reference evidence="1" key="1">
    <citation type="submission" date="2021-02" db="EMBL/GenBank/DDBJ databases">
        <title>Infant gut strain persistence is associated with maternal origin, phylogeny, and functional potential including surface adhesion and iron acquisition.</title>
        <authorList>
            <person name="Lou Y.C."/>
        </authorList>
    </citation>
    <scope>NUCLEOTIDE SEQUENCE</scope>
    <source>
        <strain evidence="1">L2_039_000G1_dasL2_039_000G1_maxbin2.maxbin.077</strain>
    </source>
</reference>
<evidence type="ECO:0000313" key="1">
    <source>
        <dbReference type="EMBL" id="MBS6623013.1"/>
    </source>
</evidence>